<comment type="caution">
    <text evidence="2">The sequence shown here is derived from an EMBL/GenBank/DDBJ whole genome shotgun (WGS) entry which is preliminary data.</text>
</comment>
<feature type="non-terminal residue" evidence="2">
    <location>
        <position position="158"/>
    </location>
</feature>
<organism evidence="2">
    <name type="scientific">marine sediment metagenome</name>
    <dbReference type="NCBI Taxonomy" id="412755"/>
    <lineage>
        <taxon>unclassified sequences</taxon>
        <taxon>metagenomes</taxon>
        <taxon>ecological metagenomes</taxon>
    </lineage>
</organism>
<name>X0U9Y9_9ZZZZ</name>
<dbReference type="EMBL" id="BARS01012110">
    <property type="protein sequence ID" value="GAF97167.1"/>
    <property type="molecule type" value="Genomic_DNA"/>
</dbReference>
<dbReference type="Gene3D" id="3.40.50.2000">
    <property type="entry name" value="Glycogen Phosphorylase B"/>
    <property type="match status" value="2"/>
</dbReference>
<dbReference type="InterPro" id="IPR050194">
    <property type="entry name" value="Glycosyltransferase_grp1"/>
</dbReference>
<dbReference type="PANTHER" id="PTHR45947:SF3">
    <property type="entry name" value="SULFOQUINOVOSYL TRANSFERASE SQD2"/>
    <property type="match status" value="1"/>
</dbReference>
<sequence>MFSRIDAFLTIGTANEAYYELYGGKRELFFRSSYMVDVDRFATAAAKEREQGKPLKAQLGIKEQKVILFTGRFVWEKDIGTVLRAFALALPVLSNTALVFAGDGPKRPIVEKAAQQAASHVYFIGFRQPEELGAIYGMADALVLASVRDAWGLVINEA</sequence>
<evidence type="ECO:0000313" key="2">
    <source>
        <dbReference type="EMBL" id="GAF97167.1"/>
    </source>
</evidence>
<dbReference type="SUPFAM" id="SSF53756">
    <property type="entry name" value="UDP-Glycosyltransferase/glycogen phosphorylase"/>
    <property type="match status" value="1"/>
</dbReference>
<reference evidence="2" key="1">
    <citation type="journal article" date="2014" name="Front. Microbiol.">
        <title>High frequency of phylogenetically diverse reductive dehalogenase-homologous genes in deep subseafloor sedimentary metagenomes.</title>
        <authorList>
            <person name="Kawai M."/>
            <person name="Futagami T."/>
            <person name="Toyoda A."/>
            <person name="Takaki Y."/>
            <person name="Nishi S."/>
            <person name="Hori S."/>
            <person name="Arai W."/>
            <person name="Tsubouchi T."/>
            <person name="Morono Y."/>
            <person name="Uchiyama I."/>
            <person name="Ito T."/>
            <person name="Fujiyama A."/>
            <person name="Inagaki F."/>
            <person name="Takami H."/>
        </authorList>
    </citation>
    <scope>NUCLEOTIDE SEQUENCE</scope>
    <source>
        <strain evidence="2">Expedition CK06-06</strain>
    </source>
</reference>
<dbReference type="Pfam" id="PF00534">
    <property type="entry name" value="Glycos_transf_1"/>
    <property type="match status" value="1"/>
</dbReference>
<feature type="domain" description="Glycosyl transferase family 1" evidence="1">
    <location>
        <begin position="56"/>
        <end position="158"/>
    </location>
</feature>
<gene>
    <name evidence="2" type="ORF">S01H1_21739</name>
</gene>
<accession>X0U9Y9</accession>
<dbReference type="PANTHER" id="PTHR45947">
    <property type="entry name" value="SULFOQUINOVOSYL TRANSFERASE SQD2"/>
    <property type="match status" value="1"/>
</dbReference>
<dbReference type="GO" id="GO:0016757">
    <property type="term" value="F:glycosyltransferase activity"/>
    <property type="evidence" value="ECO:0007669"/>
    <property type="project" value="InterPro"/>
</dbReference>
<proteinExistence type="predicted"/>
<protein>
    <recommendedName>
        <fullName evidence="1">Glycosyl transferase family 1 domain-containing protein</fullName>
    </recommendedName>
</protein>
<dbReference type="InterPro" id="IPR001296">
    <property type="entry name" value="Glyco_trans_1"/>
</dbReference>
<dbReference type="AlphaFoldDB" id="X0U9Y9"/>
<evidence type="ECO:0000259" key="1">
    <source>
        <dbReference type="Pfam" id="PF00534"/>
    </source>
</evidence>